<dbReference type="Proteomes" id="UP001633002">
    <property type="component" value="Unassembled WGS sequence"/>
</dbReference>
<evidence type="ECO:0000313" key="2">
    <source>
        <dbReference type="EMBL" id="KAL3696627.1"/>
    </source>
</evidence>
<evidence type="ECO:0000313" key="3">
    <source>
        <dbReference type="Proteomes" id="UP001633002"/>
    </source>
</evidence>
<accession>A0ABD3I2H0</accession>
<name>A0ABD3I2H0_9MARC</name>
<protein>
    <submittedName>
        <fullName evidence="2">Uncharacterized protein</fullName>
    </submittedName>
</protein>
<organism evidence="2 3">
    <name type="scientific">Riccia sorocarpa</name>
    <dbReference type="NCBI Taxonomy" id="122646"/>
    <lineage>
        <taxon>Eukaryota</taxon>
        <taxon>Viridiplantae</taxon>
        <taxon>Streptophyta</taxon>
        <taxon>Embryophyta</taxon>
        <taxon>Marchantiophyta</taxon>
        <taxon>Marchantiopsida</taxon>
        <taxon>Marchantiidae</taxon>
        <taxon>Marchantiales</taxon>
        <taxon>Ricciaceae</taxon>
        <taxon>Riccia</taxon>
    </lineage>
</organism>
<dbReference type="AlphaFoldDB" id="A0ABD3I2H0"/>
<proteinExistence type="predicted"/>
<keyword evidence="3" id="KW-1185">Reference proteome</keyword>
<feature type="region of interest" description="Disordered" evidence="1">
    <location>
        <begin position="24"/>
        <end position="55"/>
    </location>
</feature>
<gene>
    <name evidence="2" type="ORF">R1sor_010703</name>
</gene>
<dbReference type="EMBL" id="JBJQOH010000002">
    <property type="protein sequence ID" value="KAL3696627.1"/>
    <property type="molecule type" value="Genomic_DNA"/>
</dbReference>
<reference evidence="2 3" key="1">
    <citation type="submission" date="2024-09" db="EMBL/GenBank/DDBJ databases">
        <title>Chromosome-scale assembly of Riccia sorocarpa.</title>
        <authorList>
            <person name="Paukszto L."/>
        </authorList>
    </citation>
    <scope>NUCLEOTIDE SEQUENCE [LARGE SCALE GENOMIC DNA]</scope>
    <source>
        <strain evidence="2">LP-2024</strain>
        <tissue evidence="2">Aerial parts of the thallus</tissue>
    </source>
</reference>
<sequence>MTQPVDPEVFRRALETLDISALFTPPTSVPASLSVPPPDLARHAQPEPEVEPEVEPVVDPVVEPEVEHIMEPTASVETHHPSTEVHGVLQRRLDPHYFHMSGLFTAMMSGSFWLVPTRRGLGPTY</sequence>
<comment type="caution">
    <text evidence="2">The sequence shown here is derived from an EMBL/GenBank/DDBJ whole genome shotgun (WGS) entry which is preliminary data.</text>
</comment>
<evidence type="ECO:0000256" key="1">
    <source>
        <dbReference type="SAM" id="MobiDB-lite"/>
    </source>
</evidence>